<dbReference type="SMART" id="SM00184">
    <property type="entry name" value="RING"/>
    <property type="match status" value="1"/>
</dbReference>
<dbReference type="GO" id="GO:0008270">
    <property type="term" value="F:zinc ion binding"/>
    <property type="evidence" value="ECO:0007669"/>
    <property type="project" value="UniProtKB-KW"/>
</dbReference>
<evidence type="ECO:0000256" key="13">
    <source>
        <dbReference type="SAM" id="Phobius"/>
    </source>
</evidence>
<keyword evidence="16" id="KW-1185">Reference proteome</keyword>
<evidence type="ECO:0000256" key="6">
    <source>
        <dbReference type="ARBA" id="ARBA00022723"/>
    </source>
</evidence>
<evidence type="ECO:0000256" key="12">
    <source>
        <dbReference type="SAM" id="MobiDB-lite"/>
    </source>
</evidence>
<feature type="domain" description="RING-type" evidence="14">
    <location>
        <begin position="27"/>
        <end position="68"/>
    </location>
</feature>
<feature type="transmembrane region" description="Helical" evidence="13">
    <location>
        <begin position="119"/>
        <end position="140"/>
    </location>
</feature>
<accession>A0AA88HN17</accession>
<evidence type="ECO:0000313" key="15">
    <source>
        <dbReference type="EMBL" id="KAK2711903.1"/>
    </source>
</evidence>
<feature type="transmembrane region" description="Helical" evidence="13">
    <location>
        <begin position="152"/>
        <end position="170"/>
    </location>
</feature>
<evidence type="ECO:0000256" key="8">
    <source>
        <dbReference type="ARBA" id="ARBA00022786"/>
    </source>
</evidence>
<keyword evidence="13" id="KW-1133">Transmembrane helix</keyword>
<dbReference type="Pfam" id="PF00097">
    <property type="entry name" value="zf-C3HC4"/>
    <property type="match status" value="1"/>
</dbReference>
<evidence type="ECO:0000256" key="3">
    <source>
        <dbReference type="ARBA" id="ARBA00004906"/>
    </source>
</evidence>
<keyword evidence="7 11" id="KW-0863">Zinc-finger</keyword>
<dbReference type="Gene3D" id="3.30.40.10">
    <property type="entry name" value="Zinc/RING finger domain, C3HC4 (zinc finger)"/>
    <property type="match status" value="1"/>
</dbReference>
<evidence type="ECO:0000313" key="16">
    <source>
        <dbReference type="Proteomes" id="UP001187531"/>
    </source>
</evidence>
<comment type="caution">
    <text evidence="15">The sequence shown here is derived from an EMBL/GenBank/DDBJ whole genome shotgun (WGS) entry which is preliminary data.</text>
</comment>
<dbReference type="InterPro" id="IPR003613">
    <property type="entry name" value="Ubox_domain"/>
</dbReference>
<evidence type="ECO:0000256" key="4">
    <source>
        <dbReference type="ARBA" id="ARBA00012483"/>
    </source>
</evidence>
<keyword evidence="13" id="KW-0812">Transmembrane</keyword>
<name>A0AA88HN17_ARTSF</name>
<feature type="region of interest" description="Disordered" evidence="12">
    <location>
        <begin position="85"/>
        <end position="107"/>
    </location>
</feature>
<dbReference type="PANTHER" id="PTHR12313">
    <property type="entry name" value="E3 UBIQUITIN-PROTEIN LIGASE RNF5-RELATED"/>
    <property type="match status" value="1"/>
</dbReference>
<comment type="catalytic activity">
    <reaction evidence="1">
        <text>S-ubiquitinyl-[E2 ubiquitin-conjugating enzyme]-L-cysteine + [acceptor protein]-L-lysine = [E2 ubiquitin-conjugating enzyme]-L-cysteine + N(6)-ubiquitinyl-[acceptor protein]-L-lysine.</text>
        <dbReference type="EC" id="2.3.2.27"/>
    </reaction>
</comment>
<dbReference type="InterPro" id="IPR045103">
    <property type="entry name" value="RNF5/RNF185-like"/>
</dbReference>
<evidence type="ECO:0000256" key="5">
    <source>
        <dbReference type="ARBA" id="ARBA00022679"/>
    </source>
</evidence>
<dbReference type="InterPro" id="IPR018957">
    <property type="entry name" value="Znf_C3HC4_RING-type"/>
</dbReference>
<proteinExistence type="predicted"/>
<keyword evidence="10 13" id="KW-0472">Membrane</keyword>
<comment type="pathway">
    <text evidence="3">Protein modification; protein ubiquitination.</text>
</comment>
<evidence type="ECO:0000259" key="14">
    <source>
        <dbReference type="PROSITE" id="PS50089"/>
    </source>
</evidence>
<dbReference type="EMBL" id="JAVRJZ010000016">
    <property type="protein sequence ID" value="KAK2711904.1"/>
    <property type="molecule type" value="Genomic_DNA"/>
</dbReference>
<dbReference type="PROSITE" id="PS00518">
    <property type="entry name" value="ZF_RING_1"/>
    <property type="match status" value="1"/>
</dbReference>
<keyword evidence="9" id="KW-0862">Zinc</keyword>
<dbReference type="EMBL" id="JAVRJZ010000016">
    <property type="protein sequence ID" value="KAK2711908.1"/>
    <property type="molecule type" value="Genomic_DNA"/>
</dbReference>
<dbReference type="FunFam" id="3.30.40.10:FF:000062">
    <property type="entry name" value="E3 ubiquitin-protein ligase RNF185"/>
    <property type="match status" value="1"/>
</dbReference>
<evidence type="ECO:0000256" key="9">
    <source>
        <dbReference type="ARBA" id="ARBA00022833"/>
    </source>
</evidence>
<feature type="region of interest" description="Disordered" evidence="12">
    <location>
        <begin position="1"/>
        <end position="20"/>
    </location>
</feature>
<feature type="compositionally biased region" description="Polar residues" evidence="12">
    <location>
        <begin position="1"/>
        <end position="12"/>
    </location>
</feature>
<dbReference type="EMBL" id="JAVRJZ010000016">
    <property type="protein sequence ID" value="KAK2711909.1"/>
    <property type="molecule type" value="Genomic_DNA"/>
</dbReference>
<dbReference type="GO" id="GO:0016567">
    <property type="term" value="P:protein ubiquitination"/>
    <property type="evidence" value="ECO:0007669"/>
    <property type="project" value="InterPro"/>
</dbReference>
<protein>
    <recommendedName>
        <fullName evidence="4">RING-type E3 ubiquitin transferase</fullName>
        <ecNumber evidence="4">2.3.2.27</ecNumber>
    </recommendedName>
</protein>
<dbReference type="GO" id="GO:0061630">
    <property type="term" value="F:ubiquitin protein ligase activity"/>
    <property type="evidence" value="ECO:0007669"/>
    <property type="project" value="UniProtKB-EC"/>
</dbReference>
<dbReference type="InterPro" id="IPR013083">
    <property type="entry name" value="Znf_RING/FYVE/PHD"/>
</dbReference>
<dbReference type="GO" id="GO:0005783">
    <property type="term" value="C:endoplasmic reticulum"/>
    <property type="evidence" value="ECO:0007669"/>
    <property type="project" value="InterPro"/>
</dbReference>
<dbReference type="EMBL" id="JAVRJZ010000016">
    <property type="protein sequence ID" value="KAK2711905.1"/>
    <property type="molecule type" value="Genomic_DNA"/>
</dbReference>
<reference evidence="15" key="1">
    <citation type="submission" date="2023-07" db="EMBL/GenBank/DDBJ databases">
        <title>Chromosome-level genome assembly of Artemia franciscana.</title>
        <authorList>
            <person name="Jo E."/>
        </authorList>
    </citation>
    <scope>NUCLEOTIDE SEQUENCE</scope>
    <source>
        <tissue evidence="15">Whole body</tissue>
    </source>
</reference>
<dbReference type="SUPFAM" id="SSF57850">
    <property type="entry name" value="RING/U-box"/>
    <property type="match status" value="1"/>
</dbReference>
<gene>
    <name evidence="15" type="ORF">QYM36_012883</name>
</gene>
<evidence type="ECO:0000256" key="2">
    <source>
        <dbReference type="ARBA" id="ARBA00004308"/>
    </source>
</evidence>
<dbReference type="AlphaFoldDB" id="A0AA88HN17"/>
<evidence type="ECO:0000256" key="10">
    <source>
        <dbReference type="ARBA" id="ARBA00023136"/>
    </source>
</evidence>
<evidence type="ECO:0000256" key="7">
    <source>
        <dbReference type="ARBA" id="ARBA00022771"/>
    </source>
</evidence>
<keyword evidence="6" id="KW-0479">Metal-binding</keyword>
<comment type="subcellular location">
    <subcellularLocation>
        <location evidence="2">Endomembrane system</location>
    </subcellularLocation>
</comment>
<dbReference type="SMART" id="SM00504">
    <property type="entry name" value="Ubox"/>
    <property type="match status" value="1"/>
</dbReference>
<keyword evidence="8" id="KW-0833">Ubl conjugation pathway</keyword>
<dbReference type="EMBL" id="JAVRJZ010000016">
    <property type="protein sequence ID" value="KAK2711903.1"/>
    <property type="molecule type" value="Genomic_DNA"/>
</dbReference>
<keyword evidence="5" id="KW-0808">Transferase</keyword>
<dbReference type="InterPro" id="IPR001841">
    <property type="entry name" value="Znf_RING"/>
</dbReference>
<evidence type="ECO:0000256" key="1">
    <source>
        <dbReference type="ARBA" id="ARBA00000900"/>
    </source>
</evidence>
<dbReference type="EC" id="2.3.2.27" evidence="4"/>
<dbReference type="InterPro" id="IPR017907">
    <property type="entry name" value="Znf_RING_CS"/>
</dbReference>
<sequence>MSTSNDDGQSANEPGKSEEGDTNVFECNICLELPKDPVVSKCGHLFCWPCLHRWLETNRNRQTCPVCQSGISEEHVVPIYGRHSDPHSHAKNVPPRPRAQRYEPETRNTGFPNMVDGSFSVSFGLGTFPFGFLTAASYGANRQGPPPDEDRFMSNVFFYVTVLFLLWIIFS</sequence>
<evidence type="ECO:0000256" key="11">
    <source>
        <dbReference type="PROSITE-ProRule" id="PRU00175"/>
    </source>
</evidence>
<dbReference type="Proteomes" id="UP001187531">
    <property type="component" value="Unassembled WGS sequence"/>
</dbReference>
<organism evidence="15 16">
    <name type="scientific">Artemia franciscana</name>
    <name type="common">Brine shrimp</name>
    <name type="synonym">Artemia sanfranciscana</name>
    <dbReference type="NCBI Taxonomy" id="6661"/>
    <lineage>
        <taxon>Eukaryota</taxon>
        <taxon>Metazoa</taxon>
        <taxon>Ecdysozoa</taxon>
        <taxon>Arthropoda</taxon>
        <taxon>Crustacea</taxon>
        <taxon>Branchiopoda</taxon>
        <taxon>Anostraca</taxon>
        <taxon>Artemiidae</taxon>
        <taxon>Artemia</taxon>
    </lineage>
</organism>
<dbReference type="PROSITE" id="PS50089">
    <property type="entry name" value="ZF_RING_2"/>
    <property type="match status" value="1"/>
</dbReference>
<dbReference type="GO" id="GO:0006511">
    <property type="term" value="P:ubiquitin-dependent protein catabolic process"/>
    <property type="evidence" value="ECO:0007669"/>
    <property type="project" value="InterPro"/>
</dbReference>